<sequence length="851" mass="92406">MNSQGGSLLRESDRLELHPQPRLSTTRNANSPPADFASTFLNSSTNSPSLLLVMAPVTRNGASSSNAGSPAKKPNGSLHKNAEVADTAGQLFGGSFTGPEAQDALNRILERSSQVDLTPQGDSGQPERGFGGLQEARDLPDSSNSALNVPMELDATLGGTSNPVSVLVVIRTWRKDLGSAQNRFHHRSRNMRDSVCWPKLTSANRWSLSSLQALADLDPTLQGSVEKEIPTPFTQVDFVQDGRSHEVGNPAATAKESVSAHHLSGVDLTSVGIAASETTLEAAQVPALSATATLEELKQMYTSYAATKESIEKSIEGHSGSTAPYLKVFMNTTLKGLNTFLVECKKRIDSADSNQDMDLSIIDLTLDDDELEVIRPLKRKRTPFSSIKFKKGAPASAPTPPVLKKPKIAASAPSAALLFKPSTPPEVSGDSSDEIADEELEEVICGPNDSAARAQRTSPPPTPSIQPGQAPVVSPPPTTQPADQTQEVCEGEADQEAKRVAIREELFKEGDLEEVFALPISAKGLLVSEDPVLQTLDACAVRSAIEWLKNKQKDVTQLFLPMIQPIMARKLEQYESNGGFKVASFKILKSSPELVLLSKQAKTKEFTSVIQCTPNLLQISAQDLFFHDRVINFANMKALVELKDEPSTEASWNTLIQLMMQSSTSKSESYHAEEKIIALAVNRLHSLLYQCLDPFHKNIPMDITAKDYDDELEESLTFICTKVDFLNTGAMATANVKGNGLHFLQKKMWETLVALLLMQYSLWRDMKIKSLAVDPSKTKGVPAAAKRAVAADLAKKGKKAFEKESDIKDLWAKAGKVMTAKEWGQFRQTCMASAAVFFAFGPVAQTRISEG</sequence>
<gene>
    <name evidence="1" type="ORF">MJO28_012780</name>
</gene>
<dbReference type="EMBL" id="CM045877">
    <property type="protein sequence ID" value="KAI7940495.1"/>
    <property type="molecule type" value="Genomic_DNA"/>
</dbReference>
<accession>A0ACC0DXP4</accession>
<reference evidence="2" key="2">
    <citation type="journal article" date="2018" name="Mol. Plant Microbe Interact.">
        <title>Genome sequence resources for the wheat stripe rust pathogen (Puccinia striiformis f. sp. tritici) and the barley stripe rust pathogen (Puccinia striiformis f. sp. hordei).</title>
        <authorList>
            <person name="Xia C."/>
            <person name="Wang M."/>
            <person name="Yin C."/>
            <person name="Cornejo O.E."/>
            <person name="Hulbert S.H."/>
            <person name="Chen X."/>
        </authorList>
    </citation>
    <scope>NUCLEOTIDE SEQUENCE [LARGE SCALE GENOMIC DNA]</scope>
    <source>
        <strain evidence="2">93-210</strain>
    </source>
</reference>
<name>A0ACC0DXP4_9BASI</name>
<proteinExistence type="predicted"/>
<organism evidence="1 2">
    <name type="scientific">Puccinia striiformis f. sp. tritici</name>
    <dbReference type="NCBI Taxonomy" id="168172"/>
    <lineage>
        <taxon>Eukaryota</taxon>
        <taxon>Fungi</taxon>
        <taxon>Dikarya</taxon>
        <taxon>Basidiomycota</taxon>
        <taxon>Pucciniomycotina</taxon>
        <taxon>Pucciniomycetes</taxon>
        <taxon>Pucciniales</taxon>
        <taxon>Pucciniaceae</taxon>
        <taxon>Puccinia</taxon>
    </lineage>
</organism>
<evidence type="ECO:0000313" key="1">
    <source>
        <dbReference type="EMBL" id="KAI7940495.1"/>
    </source>
</evidence>
<reference evidence="1 2" key="3">
    <citation type="journal article" date="2022" name="Microbiol. Spectr.">
        <title>Folding features and dynamics of 3D genome architecture in plant fungal pathogens.</title>
        <authorList>
            <person name="Xia C."/>
        </authorList>
    </citation>
    <scope>NUCLEOTIDE SEQUENCE [LARGE SCALE GENOMIC DNA]</scope>
    <source>
        <strain evidence="1 2">93-210</strain>
    </source>
</reference>
<protein>
    <submittedName>
        <fullName evidence="1">Uncharacterized protein</fullName>
    </submittedName>
</protein>
<reference evidence="2" key="1">
    <citation type="journal article" date="2018" name="BMC Genomics">
        <title>Genomic insights into host adaptation between the wheat stripe rust pathogen (Puccinia striiformis f. sp. tritici) and the barley stripe rust pathogen (Puccinia striiformis f. sp. hordei).</title>
        <authorList>
            <person name="Xia C."/>
            <person name="Wang M."/>
            <person name="Yin C."/>
            <person name="Cornejo O.E."/>
            <person name="Hulbert S.H."/>
            <person name="Chen X."/>
        </authorList>
    </citation>
    <scope>NUCLEOTIDE SEQUENCE [LARGE SCALE GENOMIC DNA]</scope>
    <source>
        <strain evidence="2">93-210</strain>
    </source>
</reference>
<keyword evidence="2" id="KW-1185">Reference proteome</keyword>
<dbReference type="Proteomes" id="UP001060170">
    <property type="component" value="Chromosome 13"/>
</dbReference>
<comment type="caution">
    <text evidence="1">The sequence shown here is derived from an EMBL/GenBank/DDBJ whole genome shotgun (WGS) entry which is preliminary data.</text>
</comment>
<evidence type="ECO:0000313" key="2">
    <source>
        <dbReference type="Proteomes" id="UP001060170"/>
    </source>
</evidence>